<feature type="transmembrane region" description="Helical" evidence="1">
    <location>
        <begin position="31"/>
        <end position="51"/>
    </location>
</feature>
<dbReference type="EMBL" id="CAMPGE010014074">
    <property type="protein sequence ID" value="CAI2372770.1"/>
    <property type="molecule type" value="Genomic_DNA"/>
</dbReference>
<keyword evidence="3" id="KW-1185">Reference proteome</keyword>
<dbReference type="Proteomes" id="UP001295684">
    <property type="component" value="Unassembled WGS sequence"/>
</dbReference>
<comment type="caution">
    <text evidence="2">The sequence shown here is derived from an EMBL/GenBank/DDBJ whole genome shotgun (WGS) entry which is preliminary data.</text>
</comment>
<evidence type="ECO:0000313" key="2">
    <source>
        <dbReference type="EMBL" id="CAI2372770.1"/>
    </source>
</evidence>
<organism evidence="2 3">
    <name type="scientific">Euplotes crassus</name>
    <dbReference type="NCBI Taxonomy" id="5936"/>
    <lineage>
        <taxon>Eukaryota</taxon>
        <taxon>Sar</taxon>
        <taxon>Alveolata</taxon>
        <taxon>Ciliophora</taxon>
        <taxon>Intramacronucleata</taxon>
        <taxon>Spirotrichea</taxon>
        <taxon>Hypotrichia</taxon>
        <taxon>Euplotida</taxon>
        <taxon>Euplotidae</taxon>
        <taxon>Moneuplotes</taxon>
    </lineage>
</organism>
<protein>
    <submittedName>
        <fullName evidence="2">Uncharacterized protein</fullName>
    </submittedName>
</protein>
<sequence>MQTTKYLPHLSRPVQSEPYIFDILHEALCKLVIFLLHHLILLSLFYSFSFFDSSCR</sequence>
<gene>
    <name evidence="2" type="ORF">ECRASSUSDP1_LOCUS14103</name>
</gene>
<keyword evidence="1" id="KW-0812">Transmembrane</keyword>
<proteinExistence type="predicted"/>
<reference evidence="2" key="1">
    <citation type="submission" date="2023-07" db="EMBL/GenBank/DDBJ databases">
        <authorList>
            <consortium name="AG Swart"/>
            <person name="Singh M."/>
            <person name="Singh A."/>
            <person name="Seah K."/>
            <person name="Emmerich C."/>
        </authorList>
    </citation>
    <scope>NUCLEOTIDE SEQUENCE</scope>
    <source>
        <strain evidence="2">DP1</strain>
    </source>
</reference>
<accession>A0AAD2CVK2</accession>
<dbReference type="AlphaFoldDB" id="A0AAD2CVK2"/>
<evidence type="ECO:0000313" key="3">
    <source>
        <dbReference type="Proteomes" id="UP001295684"/>
    </source>
</evidence>
<name>A0AAD2CVK2_EUPCR</name>
<keyword evidence="1" id="KW-0472">Membrane</keyword>
<keyword evidence="1" id="KW-1133">Transmembrane helix</keyword>
<evidence type="ECO:0000256" key="1">
    <source>
        <dbReference type="SAM" id="Phobius"/>
    </source>
</evidence>